<evidence type="ECO:0000313" key="1">
    <source>
        <dbReference type="EMBL" id="KRZ64019.1"/>
    </source>
</evidence>
<name>A0A0V1LWX6_9BILA</name>
<protein>
    <submittedName>
        <fullName evidence="1">Uncharacterized protein</fullName>
    </submittedName>
</protein>
<evidence type="ECO:0000313" key="2">
    <source>
        <dbReference type="Proteomes" id="UP000054843"/>
    </source>
</evidence>
<proteinExistence type="predicted"/>
<dbReference type="EMBL" id="JYDO01001574">
    <property type="protein sequence ID" value="KRZ64019.1"/>
    <property type="molecule type" value="Genomic_DNA"/>
</dbReference>
<gene>
    <name evidence="1" type="ORF">T10_4412</name>
</gene>
<sequence length="35" mass="4004">MASKVVTMLILIHRKAAMLKRKQDACILVRETFST</sequence>
<dbReference type="Proteomes" id="UP000054843">
    <property type="component" value="Unassembled WGS sequence"/>
</dbReference>
<dbReference type="AlphaFoldDB" id="A0A0V1LWX6"/>
<comment type="caution">
    <text evidence="1">The sequence shown here is derived from an EMBL/GenBank/DDBJ whole genome shotgun (WGS) entry which is preliminary data.</text>
</comment>
<organism evidence="1 2">
    <name type="scientific">Trichinella papuae</name>
    <dbReference type="NCBI Taxonomy" id="268474"/>
    <lineage>
        <taxon>Eukaryota</taxon>
        <taxon>Metazoa</taxon>
        <taxon>Ecdysozoa</taxon>
        <taxon>Nematoda</taxon>
        <taxon>Enoplea</taxon>
        <taxon>Dorylaimia</taxon>
        <taxon>Trichinellida</taxon>
        <taxon>Trichinellidae</taxon>
        <taxon>Trichinella</taxon>
    </lineage>
</organism>
<reference evidence="1 2" key="1">
    <citation type="submission" date="2015-01" db="EMBL/GenBank/DDBJ databases">
        <title>Evolution of Trichinella species and genotypes.</title>
        <authorList>
            <person name="Korhonen P.K."/>
            <person name="Edoardo P."/>
            <person name="Giuseppe L.R."/>
            <person name="Gasser R.B."/>
        </authorList>
    </citation>
    <scope>NUCLEOTIDE SEQUENCE [LARGE SCALE GENOMIC DNA]</scope>
    <source>
        <strain evidence="1">ISS1980</strain>
    </source>
</reference>
<accession>A0A0V1LWX6</accession>
<feature type="non-terminal residue" evidence="1">
    <location>
        <position position="35"/>
    </location>
</feature>
<keyword evidence="2" id="KW-1185">Reference proteome</keyword>